<feature type="non-terminal residue" evidence="1">
    <location>
        <position position="68"/>
    </location>
</feature>
<feature type="non-terminal residue" evidence="1">
    <location>
        <position position="1"/>
    </location>
</feature>
<sequence length="68" mass="7566">RQFRHGQSDPGTDFMGTLAAGARVQRHPCRWSRDAAALPGAAVAVEFGEDRRYQRTGDCGTLDHLRLR</sequence>
<gene>
    <name evidence="1" type="ORF">COLO4_00975</name>
</gene>
<keyword evidence="2" id="KW-1185">Reference proteome</keyword>
<dbReference type="EMBL" id="AWUE01003308">
    <property type="protein sequence ID" value="OMP13775.1"/>
    <property type="molecule type" value="Genomic_DNA"/>
</dbReference>
<comment type="caution">
    <text evidence="1">The sequence shown here is derived from an EMBL/GenBank/DDBJ whole genome shotgun (WGS) entry which is preliminary data.</text>
</comment>
<dbReference type="Proteomes" id="UP000187203">
    <property type="component" value="Unassembled WGS sequence"/>
</dbReference>
<protein>
    <submittedName>
        <fullName evidence="1">Uncharacterized protein</fullName>
    </submittedName>
</protein>
<evidence type="ECO:0000313" key="1">
    <source>
        <dbReference type="EMBL" id="OMP13775.1"/>
    </source>
</evidence>
<proteinExistence type="predicted"/>
<evidence type="ECO:0000313" key="2">
    <source>
        <dbReference type="Proteomes" id="UP000187203"/>
    </source>
</evidence>
<organism evidence="1 2">
    <name type="scientific">Corchorus olitorius</name>
    <dbReference type="NCBI Taxonomy" id="93759"/>
    <lineage>
        <taxon>Eukaryota</taxon>
        <taxon>Viridiplantae</taxon>
        <taxon>Streptophyta</taxon>
        <taxon>Embryophyta</taxon>
        <taxon>Tracheophyta</taxon>
        <taxon>Spermatophyta</taxon>
        <taxon>Magnoliopsida</taxon>
        <taxon>eudicotyledons</taxon>
        <taxon>Gunneridae</taxon>
        <taxon>Pentapetalae</taxon>
        <taxon>rosids</taxon>
        <taxon>malvids</taxon>
        <taxon>Malvales</taxon>
        <taxon>Malvaceae</taxon>
        <taxon>Grewioideae</taxon>
        <taxon>Apeibeae</taxon>
        <taxon>Corchorus</taxon>
    </lineage>
</organism>
<reference evidence="2" key="1">
    <citation type="submission" date="2013-09" db="EMBL/GenBank/DDBJ databases">
        <title>Corchorus olitorius genome sequencing.</title>
        <authorList>
            <person name="Alam M."/>
            <person name="Haque M.S."/>
            <person name="Islam M.S."/>
            <person name="Emdad E.M."/>
            <person name="Islam M.M."/>
            <person name="Ahmed B."/>
            <person name="Halim A."/>
            <person name="Hossen Q.M.M."/>
            <person name="Hossain M.Z."/>
            <person name="Ahmed R."/>
            <person name="Khan M.M."/>
            <person name="Islam R."/>
            <person name="Rashid M.M."/>
            <person name="Khan S.A."/>
            <person name="Rahman M.S."/>
            <person name="Alam M."/>
            <person name="Yahiya A.S."/>
            <person name="Khan M.S."/>
            <person name="Azam M.S."/>
            <person name="Haque T."/>
            <person name="Lashkar M.Z.H."/>
            <person name="Akhand A.I."/>
            <person name="Morshed G."/>
            <person name="Roy S."/>
            <person name="Uddin K.S."/>
            <person name="Rabeya T."/>
            <person name="Hossain A.S."/>
            <person name="Chowdhury A."/>
            <person name="Snigdha A.R."/>
            <person name="Mortoza M.S."/>
            <person name="Matin S.A."/>
            <person name="Hoque S.M.E."/>
            <person name="Islam M.K."/>
            <person name="Roy D.K."/>
            <person name="Haider R."/>
            <person name="Moosa M.M."/>
            <person name="Elias S.M."/>
            <person name="Hasan A.M."/>
            <person name="Jahan S."/>
            <person name="Shafiuddin M."/>
            <person name="Mahmood N."/>
            <person name="Shommy N.S."/>
        </authorList>
    </citation>
    <scope>NUCLEOTIDE SEQUENCE [LARGE SCALE GENOMIC DNA]</scope>
    <source>
        <strain evidence="2">cv. O-4</strain>
    </source>
</reference>
<accession>A0A1R3L354</accession>
<name>A0A1R3L354_9ROSI</name>
<dbReference type="AlphaFoldDB" id="A0A1R3L354"/>